<reference evidence="1 2" key="2">
    <citation type="journal article" date="2022" name="Mol. Biol. Evol.">
        <title>Comparative Genomics Reveals Insights into the Divergent Evolution of Astigmatic Mites and Household Pest Adaptations.</title>
        <authorList>
            <person name="Xiong Q."/>
            <person name="Wan A.T."/>
            <person name="Liu X."/>
            <person name="Fung C.S."/>
            <person name="Xiao X."/>
            <person name="Malainual N."/>
            <person name="Hou J."/>
            <person name="Wang L."/>
            <person name="Wang M."/>
            <person name="Yang K.Y."/>
            <person name="Cui Y."/>
            <person name="Leung E.L."/>
            <person name="Nong W."/>
            <person name="Shin S.K."/>
            <person name="Au S.W."/>
            <person name="Jeong K.Y."/>
            <person name="Chew F.T."/>
            <person name="Hui J.H."/>
            <person name="Leung T.F."/>
            <person name="Tungtrongchitr A."/>
            <person name="Zhong N."/>
            <person name="Liu Z."/>
            <person name="Tsui S.K."/>
        </authorList>
    </citation>
    <scope>NUCLEOTIDE SEQUENCE [LARGE SCALE GENOMIC DNA]</scope>
    <source>
        <strain evidence="1">Derp</strain>
    </source>
</reference>
<accession>A0ABQ8J0P6</accession>
<comment type="caution">
    <text evidence="1">The sequence shown here is derived from an EMBL/GenBank/DDBJ whole genome shotgun (WGS) entry which is preliminary data.</text>
</comment>
<evidence type="ECO:0000313" key="2">
    <source>
        <dbReference type="Proteomes" id="UP000887458"/>
    </source>
</evidence>
<reference evidence="1 2" key="1">
    <citation type="journal article" date="2018" name="J. Allergy Clin. Immunol.">
        <title>High-quality assembly of Dermatophagoides pteronyssinus genome and transcriptome reveals a wide range of novel allergens.</title>
        <authorList>
            <person name="Liu X.Y."/>
            <person name="Yang K.Y."/>
            <person name="Wang M.Q."/>
            <person name="Kwok J.S."/>
            <person name="Zeng X."/>
            <person name="Yang Z."/>
            <person name="Xiao X.J."/>
            <person name="Lau C.P."/>
            <person name="Li Y."/>
            <person name="Huang Z.M."/>
            <person name="Ba J.G."/>
            <person name="Yim A.K."/>
            <person name="Ouyang C.Y."/>
            <person name="Ngai S.M."/>
            <person name="Chan T.F."/>
            <person name="Leung E.L."/>
            <person name="Liu L."/>
            <person name="Liu Z.G."/>
            <person name="Tsui S.K."/>
        </authorList>
    </citation>
    <scope>NUCLEOTIDE SEQUENCE [LARGE SCALE GENOMIC DNA]</scope>
    <source>
        <strain evidence="1">Derp</strain>
    </source>
</reference>
<organism evidence="1 2">
    <name type="scientific">Dermatophagoides pteronyssinus</name>
    <name type="common">European house dust mite</name>
    <dbReference type="NCBI Taxonomy" id="6956"/>
    <lineage>
        <taxon>Eukaryota</taxon>
        <taxon>Metazoa</taxon>
        <taxon>Ecdysozoa</taxon>
        <taxon>Arthropoda</taxon>
        <taxon>Chelicerata</taxon>
        <taxon>Arachnida</taxon>
        <taxon>Acari</taxon>
        <taxon>Acariformes</taxon>
        <taxon>Sarcoptiformes</taxon>
        <taxon>Astigmata</taxon>
        <taxon>Psoroptidia</taxon>
        <taxon>Analgoidea</taxon>
        <taxon>Pyroglyphidae</taxon>
        <taxon>Dermatophagoidinae</taxon>
        <taxon>Dermatophagoides</taxon>
    </lineage>
</organism>
<evidence type="ECO:0000313" key="1">
    <source>
        <dbReference type="EMBL" id="KAH9416121.1"/>
    </source>
</evidence>
<name>A0ABQ8J0P6_DERPT</name>
<dbReference type="EMBL" id="NJHN03000095">
    <property type="protein sequence ID" value="KAH9416121.1"/>
    <property type="molecule type" value="Genomic_DNA"/>
</dbReference>
<sequence>MNESFILQTNQQWDRFNSPSKRSNAPTSKTVEKNFENWKILEILKINFDFLMGGLGENGNEKFCKKKNSKDLDNLTSKNLKISTFSINDSYSLRFMKAQVTARTVAALGILYINASSPKLPEPTYFPTSFSLPSSLATVIENVPLQNKTKQ</sequence>
<gene>
    <name evidence="1" type="ORF">DERP_000618</name>
</gene>
<keyword evidence="2" id="KW-1185">Reference proteome</keyword>
<proteinExistence type="predicted"/>
<protein>
    <submittedName>
        <fullName evidence="1">Uncharacterized protein</fullName>
    </submittedName>
</protein>
<dbReference type="Proteomes" id="UP000887458">
    <property type="component" value="Unassembled WGS sequence"/>
</dbReference>